<protein>
    <submittedName>
        <fullName evidence="1">Uncharacterized protein</fullName>
    </submittedName>
</protein>
<dbReference type="AlphaFoldDB" id="A0A455T076"/>
<evidence type="ECO:0000313" key="1">
    <source>
        <dbReference type="EMBL" id="BBH91795.1"/>
    </source>
</evidence>
<proteinExistence type="predicted"/>
<reference evidence="1" key="1">
    <citation type="submission" date="2018-12" db="EMBL/GenBank/DDBJ databases">
        <title>Novel natural products biosynthetic potential of the class Ktedonobacteria.</title>
        <authorList>
            <person name="Zheng Y."/>
            <person name="Saitou A."/>
            <person name="Wang C.M."/>
            <person name="Toyoda A."/>
            <person name="Minakuchi Y."/>
            <person name="Sekiguchi Y."/>
            <person name="Ueda K."/>
            <person name="Takano H."/>
            <person name="Sakai Y."/>
            <person name="Yokota A."/>
            <person name="Yabe S."/>
        </authorList>
    </citation>
    <scope>NUCLEOTIDE SEQUENCE</scope>
    <source>
        <strain evidence="1">COM3</strain>
    </source>
</reference>
<accession>A0A455T076</accession>
<sequence length="178" mass="20545">MATWEEMASTFSRVTDTLGTKIDTGIFDTVVALNMLGIPTKQSCEGHLDWGVPYPWVALQGEKEHCLRLYRYLSAFYAQHPLSLDTVLILYGIRLCSNGARFYEHFSGKEREQKLRQYQDEMQAFTFTVRGEPYGYHFQKCSWLPLPPQTISLLQQFILKLIQAFQVLLSLGPHSFQL</sequence>
<dbReference type="EMBL" id="AP019376">
    <property type="protein sequence ID" value="BBH91795.1"/>
    <property type="molecule type" value="Genomic_DNA"/>
</dbReference>
<name>A0A455T076_9CHLR</name>
<gene>
    <name evidence="1" type="ORF">KTC_65460</name>
</gene>
<organism evidence="1">
    <name type="scientific">Thermosporothrix sp. COM3</name>
    <dbReference type="NCBI Taxonomy" id="2490863"/>
    <lineage>
        <taxon>Bacteria</taxon>
        <taxon>Bacillati</taxon>
        <taxon>Chloroflexota</taxon>
        <taxon>Ktedonobacteria</taxon>
        <taxon>Ktedonobacterales</taxon>
        <taxon>Thermosporotrichaceae</taxon>
        <taxon>Thermosporothrix</taxon>
    </lineage>
</organism>